<sequence>MDVLRKGIWISRPFRTWRCGMGGEAEISLDRLPQLRFQCAAMAAGNGVHSQQVGEGFSHVRSSFSQQWTGR</sequence>
<protein>
    <submittedName>
        <fullName evidence="1">Uncharacterized protein</fullName>
    </submittedName>
</protein>
<dbReference type="AlphaFoldDB" id="M4VNM7"/>
<dbReference type="EMBL" id="KC211770">
    <property type="protein sequence ID" value="AGI04195.1"/>
    <property type="molecule type" value="Genomic_DNA"/>
</dbReference>
<reference evidence="1" key="1">
    <citation type="journal article" date="2013" name="Mar. Drugs">
        <title>Assessing the effectiveness of functional genetic screens for the identification of bioactive metabolites.</title>
        <authorList>
            <person name="Penesyan A."/>
            <person name="Ballestriero F."/>
            <person name="Daim M."/>
            <person name="Kjelleberg S."/>
            <person name="Thomas T."/>
            <person name="Egan S."/>
        </authorList>
    </citation>
    <scope>NUCLEOTIDE SEQUENCE</scope>
    <source>
        <strain evidence="1">U95</strain>
    </source>
</reference>
<name>M4VNM7_9PROT</name>
<accession>M4VNM7</accession>
<proteinExistence type="predicted"/>
<organism evidence="1">
    <name type="scientific">alpha proteobacterium U95</name>
    <dbReference type="NCBI Taxonomy" id="649539"/>
    <lineage>
        <taxon>Bacteria</taxon>
        <taxon>Pseudomonadati</taxon>
        <taxon>Pseudomonadota</taxon>
        <taxon>Alphaproteobacteria</taxon>
    </lineage>
</organism>
<evidence type="ECO:0000313" key="1">
    <source>
        <dbReference type="EMBL" id="AGI04195.1"/>
    </source>
</evidence>